<dbReference type="SUPFAM" id="SSF55681">
    <property type="entry name" value="Class II aaRS and biotin synthetases"/>
    <property type="match status" value="1"/>
</dbReference>
<dbReference type="Pfam" id="PF03099">
    <property type="entry name" value="BPL_LplA_LipB"/>
    <property type="match status" value="1"/>
</dbReference>
<dbReference type="AlphaFoldDB" id="A0AAD1XIV6"/>
<organism evidence="4 5">
    <name type="scientific">Euplotes crassus</name>
    <dbReference type="NCBI Taxonomy" id="5936"/>
    <lineage>
        <taxon>Eukaryota</taxon>
        <taxon>Sar</taxon>
        <taxon>Alveolata</taxon>
        <taxon>Ciliophora</taxon>
        <taxon>Intramacronucleata</taxon>
        <taxon>Spirotrichea</taxon>
        <taxon>Hypotrichia</taxon>
        <taxon>Euplotida</taxon>
        <taxon>Euplotidae</taxon>
        <taxon>Moneuplotes</taxon>
    </lineage>
</organism>
<evidence type="ECO:0000313" key="5">
    <source>
        <dbReference type="Proteomes" id="UP001295684"/>
    </source>
</evidence>
<feature type="domain" description="BPL/LPL catalytic" evidence="3">
    <location>
        <begin position="57"/>
        <end position="201"/>
    </location>
</feature>
<name>A0AAD1XIV6_EUPCR</name>
<dbReference type="InterPro" id="IPR045864">
    <property type="entry name" value="aa-tRNA-synth_II/BPL/LPL"/>
</dbReference>
<comment type="caution">
    <text evidence="4">The sequence shown here is derived from an EMBL/GenBank/DDBJ whole genome shotgun (WGS) entry which is preliminary data.</text>
</comment>
<dbReference type="Proteomes" id="UP001295684">
    <property type="component" value="Unassembled WGS sequence"/>
</dbReference>
<dbReference type="Gene3D" id="3.30.930.10">
    <property type="entry name" value="Bira Bifunctional Protein, Domain 2"/>
    <property type="match status" value="1"/>
</dbReference>
<evidence type="ECO:0000256" key="2">
    <source>
        <dbReference type="ARBA" id="ARBA00022598"/>
    </source>
</evidence>
<dbReference type="GO" id="GO:0004077">
    <property type="term" value="F:biotin--[biotin carboxyl-carrier protein] ligase activity"/>
    <property type="evidence" value="ECO:0007669"/>
    <property type="project" value="InterPro"/>
</dbReference>
<reference evidence="4" key="1">
    <citation type="submission" date="2023-07" db="EMBL/GenBank/DDBJ databases">
        <authorList>
            <consortium name="AG Swart"/>
            <person name="Singh M."/>
            <person name="Singh A."/>
            <person name="Seah K."/>
            <person name="Emmerich C."/>
        </authorList>
    </citation>
    <scope>NUCLEOTIDE SEQUENCE</scope>
    <source>
        <strain evidence="4">DP1</strain>
    </source>
</reference>
<evidence type="ECO:0000259" key="3">
    <source>
        <dbReference type="Pfam" id="PF03099"/>
    </source>
</evidence>
<protein>
    <recommendedName>
        <fullName evidence="3">BPL/LPL catalytic domain-containing protein</fullName>
    </recommendedName>
</protein>
<dbReference type="NCBIfam" id="TIGR00121">
    <property type="entry name" value="birA_ligase"/>
    <property type="match status" value="1"/>
</dbReference>
<keyword evidence="5" id="KW-1185">Reference proteome</keyword>
<comment type="similarity">
    <text evidence="1">Belongs to the biotin--protein ligase family.</text>
</comment>
<dbReference type="PANTHER" id="PTHR12835">
    <property type="entry name" value="BIOTIN PROTEIN LIGASE"/>
    <property type="match status" value="1"/>
</dbReference>
<sequence>MHRYLIRGNPSVFQAFRGGTQNIAAKEPIQGYERLKEYYETAQDSRFDHLLYSIEEPSTQTYLWDVYHGSEEYPGNIFYVTNNQTAGKGRKNNKWVANDSTLCFSYSYCVHTKSRSSSTEYFKELAFLPYLNGICLVKALPGYRLFLKWPNDLYGVSLKHSELELKDSSKIRKYSKKIGGILCESEEIHGKITAICGIGINWDQAPSDDFMDIQQISEDGSISRGEFLKQFLVNFEKYQPLLKTARGRKEISEIVQHHWMHSDQSVTVNSPDFKNHKFKAKITGISDTGLLEVESMYGSFEVYPDNHSFDLRSNSIIQKK</sequence>
<dbReference type="InterPro" id="IPR004408">
    <property type="entry name" value="Biotin_CoA_COase_ligase"/>
</dbReference>
<proteinExistence type="inferred from homology"/>
<evidence type="ECO:0000256" key="1">
    <source>
        <dbReference type="ARBA" id="ARBA00009934"/>
    </source>
</evidence>
<dbReference type="InterPro" id="IPR004143">
    <property type="entry name" value="BPL_LPL_catalytic"/>
</dbReference>
<accession>A0AAD1XIV6</accession>
<dbReference type="EMBL" id="CAMPGE010014892">
    <property type="protein sequence ID" value="CAI2373542.1"/>
    <property type="molecule type" value="Genomic_DNA"/>
</dbReference>
<dbReference type="GO" id="GO:0005737">
    <property type="term" value="C:cytoplasm"/>
    <property type="evidence" value="ECO:0007669"/>
    <property type="project" value="TreeGrafter"/>
</dbReference>
<gene>
    <name evidence="4" type="ORF">ECRASSUSDP1_LOCUS14888</name>
</gene>
<dbReference type="PANTHER" id="PTHR12835:SF5">
    <property type="entry name" value="BIOTIN--PROTEIN LIGASE"/>
    <property type="match status" value="1"/>
</dbReference>
<evidence type="ECO:0000313" key="4">
    <source>
        <dbReference type="EMBL" id="CAI2373542.1"/>
    </source>
</evidence>
<keyword evidence="2" id="KW-0436">Ligase</keyword>